<gene>
    <name evidence="2" type="ORF">M9R61_01185</name>
</gene>
<name>A0A9X3L5W5_9BACI</name>
<dbReference type="GO" id="GO:0000166">
    <property type="term" value="F:nucleotide binding"/>
    <property type="evidence" value="ECO:0007669"/>
    <property type="project" value="InterPro"/>
</dbReference>
<protein>
    <submittedName>
        <fullName evidence="2">Gfo/Idh/MocA family oxidoreductase</fullName>
    </submittedName>
</protein>
<keyword evidence="3" id="KW-1185">Reference proteome</keyword>
<dbReference type="Proteomes" id="UP001152172">
    <property type="component" value="Unassembled WGS sequence"/>
</dbReference>
<dbReference type="RefSeq" id="WP_269920631.1">
    <property type="nucleotide sequence ID" value="NZ_JAMKBI010000001.1"/>
</dbReference>
<evidence type="ECO:0000313" key="3">
    <source>
        <dbReference type="Proteomes" id="UP001152172"/>
    </source>
</evidence>
<dbReference type="Gene3D" id="3.40.50.720">
    <property type="entry name" value="NAD(P)-binding Rossmann-like Domain"/>
    <property type="match status" value="1"/>
</dbReference>
<dbReference type="SUPFAM" id="SSF51735">
    <property type="entry name" value="NAD(P)-binding Rossmann-fold domains"/>
    <property type="match status" value="1"/>
</dbReference>
<feature type="domain" description="Gfo/Idh/MocA-like oxidoreductase N-terminal" evidence="1">
    <location>
        <begin position="59"/>
        <end position="133"/>
    </location>
</feature>
<dbReference type="EMBL" id="JAMKBI010000001">
    <property type="protein sequence ID" value="MCZ8531956.1"/>
    <property type="molecule type" value="Genomic_DNA"/>
</dbReference>
<accession>A0A9X3L5W5</accession>
<dbReference type="Pfam" id="PF01408">
    <property type="entry name" value="GFO_IDH_MocA"/>
    <property type="match status" value="1"/>
</dbReference>
<evidence type="ECO:0000259" key="1">
    <source>
        <dbReference type="Pfam" id="PF01408"/>
    </source>
</evidence>
<dbReference type="AlphaFoldDB" id="A0A9X3L5W5"/>
<sequence>MKIGLIGLDTSHSEIFTRLLNDSQASHYVAGAKITHAIPTYSEDLPISRERFPNYYKIVTSKYGVIPVEDVEELMTVVDAVIIGTVDGRNHLDWFKKVVSYSKPVFIDKPVVMSSDEMKELINLSKMHNTPVMSSSSLRFSESVIAAANNTEIQSGYFFGPTPRQQQMPGYFWYGIHLLEMVVTIFGTKVKHIKIETYPDCEQIHMTFTSGKHVIIRGENDWHNRFGAILHSKESVHSLRLWEEEKPYYAGLIEQIVHFFETGVSPVPIEETEQIIELIERIASLCREKF</sequence>
<dbReference type="InterPro" id="IPR000683">
    <property type="entry name" value="Gfo/Idh/MocA-like_OxRdtase_N"/>
</dbReference>
<proteinExistence type="predicted"/>
<evidence type="ECO:0000313" key="2">
    <source>
        <dbReference type="EMBL" id="MCZ8531956.1"/>
    </source>
</evidence>
<dbReference type="InterPro" id="IPR036291">
    <property type="entry name" value="NAD(P)-bd_dom_sf"/>
</dbReference>
<comment type="caution">
    <text evidence="2">The sequence shown here is derived from an EMBL/GenBank/DDBJ whole genome shotgun (WGS) entry which is preliminary data.</text>
</comment>
<reference evidence="2" key="1">
    <citation type="submission" date="2022-05" db="EMBL/GenBank/DDBJ databases">
        <authorList>
            <person name="Colautti A."/>
            <person name="Iacumin L."/>
        </authorList>
    </citation>
    <scope>NUCLEOTIDE SEQUENCE</scope>
    <source>
        <strain evidence="2">DSM 30747</strain>
    </source>
</reference>
<organism evidence="2 3">
    <name type="scientific">Psychrobacillus psychrodurans</name>
    <dbReference type="NCBI Taxonomy" id="126157"/>
    <lineage>
        <taxon>Bacteria</taxon>
        <taxon>Bacillati</taxon>
        <taxon>Bacillota</taxon>
        <taxon>Bacilli</taxon>
        <taxon>Bacillales</taxon>
        <taxon>Bacillaceae</taxon>
        <taxon>Psychrobacillus</taxon>
    </lineage>
</organism>